<accession>A0A6H5GFX6</accession>
<dbReference type="Proteomes" id="UP000479000">
    <property type="component" value="Unassembled WGS sequence"/>
</dbReference>
<evidence type="ECO:0000256" key="1">
    <source>
        <dbReference type="SAM" id="MobiDB-lite"/>
    </source>
</evidence>
<name>A0A6H5GFX6_9HEMI</name>
<feature type="region of interest" description="Disordered" evidence="1">
    <location>
        <begin position="1"/>
        <end position="60"/>
    </location>
</feature>
<dbReference type="EMBL" id="CADCXU010010197">
    <property type="protein sequence ID" value="CAB0000933.1"/>
    <property type="molecule type" value="Genomic_DNA"/>
</dbReference>
<protein>
    <submittedName>
        <fullName evidence="2">Uncharacterized protein</fullName>
    </submittedName>
</protein>
<feature type="non-terminal residue" evidence="2">
    <location>
        <position position="150"/>
    </location>
</feature>
<dbReference type="EMBL" id="CADCXU010010196">
    <property type="protein sequence ID" value="CAB0000931.1"/>
    <property type="molecule type" value="Genomic_DNA"/>
</dbReference>
<evidence type="ECO:0000313" key="4">
    <source>
        <dbReference type="Proteomes" id="UP000479000"/>
    </source>
</evidence>
<keyword evidence="4" id="KW-1185">Reference proteome</keyword>
<organism evidence="2 4">
    <name type="scientific">Nesidiocoris tenuis</name>
    <dbReference type="NCBI Taxonomy" id="355587"/>
    <lineage>
        <taxon>Eukaryota</taxon>
        <taxon>Metazoa</taxon>
        <taxon>Ecdysozoa</taxon>
        <taxon>Arthropoda</taxon>
        <taxon>Hexapoda</taxon>
        <taxon>Insecta</taxon>
        <taxon>Pterygota</taxon>
        <taxon>Neoptera</taxon>
        <taxon>Paraneoptera</taxon>
        <taxon>Hemiptera</taxon>
        <taxon>Heteroptera</taxon>
        <taxon>Panheteroptera</taxon>
        <taxon>Cimicomorpha</taxon>
        <taxon>Miridae</taxon>
        <taxon>Dicyphina</taxon>
        <taxon>Nesidiocoris</taxon>
    </lineage>
</organism>
<reference evidence="2 4" key="1">
    <citation type="submission" date="2020-02" db="EMBL/GenBank/DDBJ databases">
        <authorList>
            <person name="Ferguson B K."/>
        </authorList>
    </citation>
    <scope>NUCLEOTIDE SEQUENCE [LARGE SCALE GENOMIC DNA]</scope>
</reference>
<dbReference type="AlphaFoldDB" id="A0A6H5GFX6"/>
<proteinExistence type="predicted"/>
<sequence length="150" mass="16408">MGGALFSLSDRINKNNKSAPSTKKTSDIQARGSHDFRSDSQNKSPSVRGAKTELSPSETIPATIKYPTTKCIVLSRSRPPGCPPAATIADRSLARAQLEDISISTADKRSRILRYLPTFLIFQDINQARGLTTWRTNDEKIITISCSAVL</sequence>
<evidence type="ECO:0000313" key="2">
    <source>
        <dbReference type="EMBL" id="CAB0000931.1"/>
    </source>
</evidence>
<evidence type="ECO:0000313" key="3">
    <source>
        <dbReference type="EMBL" id="CAB0000933.1"/>
    </source>
</evidence>
<gene>
    <name evidence="2" type="ORF">NTEN_LOCUS6718</name>
    <name evidence="3" type="ORF">NTEN_LOCUS6720</name>
</gene>